<dbReference type="InterPro" id="IPR001173">
    <property type="entry name" value="Glyco_trans_2-like"/>
</dbReference>
<gene>
    <name evidence="9" type="ORF">UV33_C0030G0002</name>
</gene>
<dbReference type="GO" id="GO:0099621">
    <property type="term" value="F:undecaprenyl-phosphate 4-deoxy-4-formamido-L-arabinose transferase activity"/>
    <property type="evidence" value="ECO:0007669"/>
    <property type="project" value="TreeGrafter"/>
</dbReference>
<evidence type="ECO:0000256" key="7">
    <source>
        <dbReference type="ARBA" id="ARBA00023136"/>
    </source>
</evidence>
<sequence length="236" mass="26680">MDKVNVKNLSVFFPAYNEEENIRVMVEKALLVLKTLKLNDYEVMVVNDGSTDGTAKVVEGLAKRDRHVRLINRTQNGGYGEALKCGLYGARFENIVYTDSDLQFDFSEVTKFLEKSEKADIVVGFRINRSDPPVRIIIGWVWTMLANALLGVGVKDVDCGFKLVKKKVIETIPKLESSRGGMISPELLAKAKKYGFKIIEVGVYHHPRQAGRQTGADLQVMIRSFADLLKLWWQLR</sequence>
<proteinExistence type="predicted"/>
<organism evidence="9 10">
    <name type="scientific">Candidatus Daviesbacteria bacterium GW2011_GWA1_42_6</name>
    <dbReference type="NCBI Taxonomy" id="1618420"/>
    <lineage>
        <taxon>Bacteria</taxon>
        <taxon>Candidatus Daviesiibacteriota</taxon>
    </lineage>
</organism>
<dbReference type="PANTHER" id="PTHR48090:SF3">
    <property type="entry name" value="UNDECAPRENYL-PHOSPHATE 4-DEOXY-4-FORMAMIDO-L-ARABINOSE TRANSFERASE"/>
    <property type="match status" value="1"/>
</dbReference>
<evidence type="ECO:0000256" key="6">
    <source>
        <dbReference type="ARBA" id="ARBA00022989"/>
    </source>
</evidence>
<keyword evidence="6" id="KW-1133">Transmembrane helix</keyword>
<dbReference type="InterPro" id="IPR050256">
    <property type="entry name" value="Glycosyltransferase_2"/>
</dbReference>
<accession>A0A0G1AT06</accession>
<keyword evidence="1" id="KW-1003">Cell membrane</keyword>
<dbReference type="AlphaFoldDB" id="A0A0G1AT06"/>
<keyword evidence="5" id="KW-0448">Lipopolysaccharide biosynthesis</keyword>
<protein>
    <submittedName>
        <fullName evidence="9">Glycosyltransferase</fullName>
    </submittedName>
</protein>
<evidence type="ECO:0000313" key="10">
    <source>
        <dbReference type="Proteomes" id="UP000034135"/>
    </source>
</evidence>
<reference evidence="9 10" key="1">
    <citation type="journal article" date="2015" name="Nature">
        <title>rRNA introns, odd ribosomes, and small enigmatic genomes across a large radiation of phyla.</title>
        <authorList>
            <person name="Brown C.T."/>
            <person name="Hug L.A."/>
            <person name="Thomas B.C."/>
            <person name="Sharon I."/>
            <person name="Castelle C.J."/>
            <person name="Singh A."/>
            <person name="Wilkins M.J."/>
            <person name="Williams K.H."/>
            <person name="Banfield J.F."/>
        </authorList>
    </citation>
    <scope>NUCLEOTIDE SEQUENCE [LARGE SCALE GENOMIC DNA]</scope>
</reference>
<keyword evidence="2" id="KW-0328">Glycosyltransferase</keyword>
<evidence type="ECO:0000313" key="9">
    <source>
        <dbReference type="EMBL" id="KKS64270.1"/>
    </source>
</evidence>
<dbReference type="InterPro" id="IPR029044">
    <property type="entry name" value="Nucleotide-diphossugar_trans"/>
</dbReference>
<dbReference type="CDD" id="cd04179">
    <property type="entry name" value="DPM_DPG-synthase_like"/>
    <property type="match status" value="1"/>
</dbReference>
<dbReference type="GO" id="GO:0009103">
    <property type="term" value="P:lipopolysaccharide biosynthetic process"/>
    <property type="evidence" value="ECO:0007669"/>
    <property type="project" value="UniProtKB-KW"/>
</dbReference>
<evidence type="ECO:0000256" key="4">
    <source>
        <dbReference type="ARBA" id="ARBA00022692"/>
    </source>
</evidence>
<name>A0A0G1AT06_9BACT</name>
<dbReference type="SUPFAM" id="SSF53448">
    <property type="entry name" value="Nucleotide-diphospho-sugar transferases"/>
    <property type="match status" value="1"/>
</dbReference>
<dbReference type="PANTHER" id="PTHR48090">
    <property type="entry name" value="UNDECAPRENYL-PHOSPHATE 4-DEOXY-4-FORMAMIDO-L-ARABINOSE TRANSFERASE-RELATED"/>
    <property type="match status" value="1"/>
</dbReference>
<evidence type="ECO:0000259" key="8">
    <source>
        <dbReference type="Pfam" id="PF00535"/>
    </source>
</evidence>
<keyword evidence="3 9" id="KW-0808">Transferase</keyword>
<keyword evidence="4" id="KW-0812">Transmembrane</keyword>
<dbReference type="EMBL" id="LCEB01000030">
    <property type="protein sequence ID" value="KKS64270.1"/>
    <property type="molecule type" value="Genomic_DNA"/>
</dbReference>
<evidence type="ECO:0000256" key="1">
    <source>
        <dbReference type="ARBA" id="ARBA00022475"/>
    </source>
</evidence>
<feature type="domain" description="Glycosyltransferase 2-like" evidence="8">
    <location>
        <begin position="10"/>
        <end position="171"/>
    </location>
</feature>
<evidence type="ECO:0000256" key="2">
    <source>
        <dbReference type="ARBA" id="ARBA00022676"/>
    </source>
</evidence>
<evidence type="ECO:0000256" key="5">
    <source>
        <dbReference type="ARBA" id="ARBA00022985"/>
    </source>
</evidence>
<dbReference type="Proteomes" id="UP000034135">
    <property type="component" value="Unassembled WGS sequence"/>
</dbReference>
<dbReference type="Gene3D" id="3.90.550.10">
    <property type="entry name" value="Spore Coat Polysaccharide Biosynthesis Protein SpsA, Chain A"/>
    <property type="match status" value="1"/>
</dbReference>
<dbReference type="Pfam" id="PF00535">
    <property type="entry name" value="Glycos_transf_2"/>
    <property type="match status" value="1"/>
</dbReference>
<comment type="caution">
    <text evidence="9">The sequence shown here is derived from an EMBL/GenBank/DDBJ whole genome shotgun (WGS) entry which is preliminary data.</text>
</comment>
<dbReference type="GO" id="GO:0005886">
    <property type="term" value="C:plasma membrane"/>
    <property type="evidence" value="ECO:0007669"/>
    <property type="project" value="TreeGrafter"/>
</dbReference>
<keyword evidence="7" id="KW-0472">Membrane</keyword>
<evidence type="ECO:0000256" key="3">
    <source>
        <dbReference type="ARBA" id="ARBA00022679"/>
    </source>
</evidence>